<dbReference type="InterPro" id="IPR004358">
    <property type="entry name" value="Sig_transdc_His_kin-like_C"/>
</dbReference>
<evidence type="ECO:0000256" key="1">
    <source>
        <dbReference type="ARBA" id="ARBA00000085"/>
    </source>
</evidence>
<keyword evidence="3" id="KW-0597">Phosphoprotein</keyword>
<keyword evidence="7" id="KW-0812">Transmembrane</keyword>
<keyword evidence="10" id="KW-1185">Reference proteome</keyword>
<evidence type="ECO:0000313" key="10">
    <source>
        <dbReference type="Proteomes" id="UP001597418"/>
    </source>
</evidence>
<keyword evidence="5 9" id="KW-0418">Kinase</keyword>
<protein>
    <recommendedName>
        <fullName evidence="2">histidine kinase</fullName>
        <ecNumber evidence="2">2.7.13.3</ecNumber>
    </recommendedName>
</protein>
<accession>A0ABW5UDF0</accession>
<keyword evidence="7" id="KW-1133">Transmembrane helix</keyword>
<dbReference type="Pfam" id="PF00512">
    <property type="entry name" value="HisKA"/>
    <property type="match status" value="1"/>
</dbReference>
<dbReference type="PANTHER" id="PTHR45453">
    <property type="entry name" value="PHOSPHATE REGULON SENSOR PROTEIN PHOR"/>
    <property type="match status" value="1"/>
</dbReference>
<dbReference type="SUPFAM" id="SSF47384">
    <property type="entry name" value="Homodimeric domain of signal transducing histidine kinase"/>
    <property type="match status" value="1"/>
</dbReference>
<feature type="transmembrane region" description="Helical" evidence="7">
    <location>
        <begin position="12"/>
        <end position="33"/>
    </location>
</feature>
<dbReference type="Gene3D" id="3.30.565.10">
    <property type="entry name" value="Histidine kinase-like ATPase, C-terminal domain"/>
    <property type="match status" value="1"/>
</dbReference>
<name>A0ABW5UDF0_9SPHI</name>
<feature type="transmembrane region" description="Helical" evidence="7">
    <location>
        <begin position="298"/>
        <end position="321"/>
    </location>
</feature>
<comment type="catalytic activity">
    <reaction evidence="1">
        <text>ATP + protein L-histidine = ADP + protein N-phospho-L-histidine.</text>
        <dbReference type="EC" id="2.7.13.3"/>
    </reaction>
</comment>
<evidence type="ECO:0000313" key="9">
    <source>
        <dbReference type="EMBL" id="MFD2743585.1"/>
    </source>
</evidence>
<dbReference type="InterPro" id="IPR005467">
    <property type="entry name" value="His_kinase_dom"/>
</dbReference>
<evidence type="ECO:0000256" key="3">
    <source>
        <dbReference type="ARBA" id="ARBA00022553"/>
    </source>
</evidence>
<dbReference type="Gene3D" id="1.10.287.130">
    <property type="match status" value="1"/>
</dbReference>
<keyword evidence="4" id="KW-0808">Transferase</keyword>
<gene>
    <name evidence="9" type="ORF">ACFSQ6_09255</name>
</gene>
<dbReference type="InterPro" id="IPR003661">
    <property type="entry name" value="HisK_dim/P_dom"/>
</dbReference>
<keyword evidence="7" id="KW-0472">Membrane</keyword>
<dbReference type="PRINTS" id="PR00344">
    <property type="entry name" value="BCTRLSENSOR"/>
</dbReference>
<evidence type="ECO:0000256" key="7">
    <source>
        <dbReference type="SAM" id="Phobius"/>
    </source>
</evidence>
<evidence type="ECO:0000256" key="5">
    <source>
        <dbReference type="ARBA" id="ARBA00022777"/>
    </source>
</evidence>
<dbReference type="Proteomes" id="UP001597418">
    <property type="component" value="Unassembled WGS sequence"/>
</dbReference>
<feature type="domain" description="Histidine kinase" evidence="8">
    <location>
        <begin position="340"/>
        <end position="553"/>
    </location>
</feature>
<dbReference type="InterPro" id="IPR036097">
    <property type="entry name" value="HisK_dim/P_sf"/>
</dbReference>
<dbReference type="RefSeq" id="WP_066757912.1">
    <property type="nucleotide sequence ID" value="NZ_JBHUMB010000008.1"/>
</dbReference>
<dbReference type="EC" id="2.7.13.3" evidence="2"/>
<dbReference type="CDD" id="cd00082">
    <property type="entry name" value="HisKA"/>
    <property type="match status" value="1"/>
</dbReference>
<evidence type="ECO:0000256" key="6">
    <source>
        <dbReference type="ARBA" id="ARBA00023012"/>
    </source>
</evidence>
<dbReference type="PROSITE" id="PS50109">
    <property type="entry name" value="HIS_KIN"/>
    <property type="match status" value="1"/>
</dbReference>
<dbReference type="PANTHER" id="PTHR45453:SF1">
    <property type="entry name" value="PHOSPHATE REGULON SENSOR PROTEIN PHOR"/>
    <property type="match status" value="1"/>
</dbReference>
<proteinExistence type="predicted"/>
<dbReference type="GO" id="GO:0016301">
    <property type="term" value="F:kinase activity"/>
    <property type="evidence" value="ECO:0007669"/>
    <property type="project" value="UniProtKB-KW"/>
</dbReference>
<dbReference type="InterPro" id="IPR050351">
    <property type="entry name" value="BphY/WalK/GraS-like"/>
</dbReference>
<dbReference type="SMART" id="SM00387">
    <property type="entry name" value="HATPase_c"/>
    <property type="match status" value="1"/>
</dbReference>
<dbReference type="Pfam" id="PF02518">
    <property type="entry name" value="HATPase_c"/>
    <property type="match status" value="1"/>
</dbReference>
<evidence type="ECO:0000256" key="2">
    <source>
        <dbReference type="ARBA" id="ARBA00012438"/>
    </source>
</evidence>
<dbReference type="SUPFAM" id="SSF55874">
    <property type="entry name" value="ATPase domain of HSP90 chaperone/DNA topoisomerase II/histidine kinase"/>
    <property type="match status" value="1"/>
</dbReference>
<dbReference type="InterPro" id="IPR003594">
    <property type="entry name" value="HATPase_dom"/>
</dbReference>
<reference evidence="10" key="1">
    <citation type="journal article" date="2019" name="Int. J. Syst. Evol. Microbiol.">
        <title>The Global Catalogue of Microorganisms (GCM) 10K type strain sequencing project: providing services to taxonomists for standard genome sequencing and annotation.</title>
        <authorList>
            <consortium name="The Broad Institute Genomics Platform"/>
            <consortium name="The Broad Institute Genome Sequencing Center for Infectious Disease"/>
            <person name="Wu L."/>
            <person name="Ma J."/>
        </authorList>
    </citation>
    <scope>NUCLEOTIDE SEQUENCE [LARGE SCALE GENOMIC DNA]</scope>
    <source>
        <strain evidence="10">KCTC 42247</strain>
    </source>
</reference>
<evidence type="ECO:0000256" key="4">
    <source>
        <dbReference type="ARBA" id="ARBA00022679"/>
    </source>
</evidence>
<keyword evidence="6" id="KW-0902">Two-component regulatory system</keyword>
<dbReference type="InterPro" id="IPR036890">
    <property type="entry name" value="HATPase_C_sf"/>
</dbReference>
<dbReference type="SMART" id="SM00388">
    <property type="entry name" value="HisKA"/>
    <property type="match status" value="1"/>
</dbReference>
<comment type="caution">
    <text evidence="9">The sequence shown here is derived from an EMBL/GenBank/DDBJ whole genome shotgun (WGS) entry which is preliminary data.</text>
</comment>
<evidence type="ECO:0000259" key="8">
    <source>
        <dbReference type="PROSITE" id="PS50109"/>
    </source>
</evidence>
<organism evidence="9 10">
    <name type="scientific">Sphingobacterium populi</name>
    <dbReference type="NCBI Taxonomy" id="1812824"/>
    <lineage>
        <taxon>Bacteria</taxon>
        <taxon>Pseudomonadati</taxon>
        <taxon>Bacteroidota</taxon>
        <taxon>Sphingobacteriia</taxon>
        <taxon>Sphingobacteriales</taxon>
        <taxon>Sphingobacteriaceae</taxon>
        <taxon>Sphingobacterium</taxon>
    </lineage>
</organism>
<dbReference type="EMBL" id="JBHUMB010000008">
    <property type="protein sequence ID" value="MFD2743585.1"/>
    <property type="molecule type" value="Genomic_DNA"/>
</dbReference>
<sequence length="553" mass="63966">MPQPVVRYQKNFGLLIAFLAIVTILYVVAVGLARSTIINHVESEFYNRKTDVFDATIKPFNEFLYNGIPELSYYQGFLDSTQARQFSERALRKNPFVEEVVFYDVMITNSRTINRGVRYRDNLLFHPKSIIRFKLDNAHRLQINSNFQEEPDPYAGDFNNAAIKFFDYLAKVNESTTLTEDEIYRVFYSLSPGKIGYLNIPRISDLLLYKTLLINDGLPDAFFEQDMFLFQINPQKLRLTNTQPRYYEKVSIAPLTDPAAMEEKTYYSTELPLPGALSDFKIKFESSLEFITKEVYRLLIPVVLGISVLYIILLSIVYLIYRNINNNNRLYRLQYDFINNLTHEFKTPVSVIKIAGNNIKSAQSVTDEERFMYGRILDQEADKLNNLMNKLLSYAQIENKSIPFKGEWINLHEFCEEIFKACRIKYTDLMLTYSVEVTDELHTDPVLLASVFHNLVDNAYKYSAAGQRIVHVEIQQTKKNFVMIFSDKGIGIAKAELKNIFKKFYRIQNQFNQGGSIGLGLAFCKEITEFMGGEIRVESVLGKGTIFTLAFPR</sequence>